<proteinExistence type="predicted"/>
<feature type="compositionally biased region" description="Acidic residues" evidence="1">
    <location>
        <begin position="10"/>
        <end position="22"/>
    </location>
</feature>
<sequence>MIWEGCIDEVCDSDADDSEEESNQNPTNEAEDHLVQNDPNVTATDLEPRQRRLPSYLEDYDLSFSQTDLCAMLALAEDPLIFEDAVKEEKWRIAMKQEIQAIEKNNTWRLTELPSGYDNARNTSLEPYLYTPKKKLGKNIMEIRIS</sequence>
<evidence type="ECO:0000256" key="1">
    <source>
        <dbReference type="SAM" id="MobiDB-lite"/>
    </source>
</evidence>
<dbReference type="EMBL" id="JAMSHJ010000007">
    <property type="protein sequence ID" value="KAI5383067.1"/>
    <property type="molecule type" value="Genomic_DNA"/>
</dbReference>
<reference evidence="2 3" key="1">
    <citation type="journal article" date="2022" name="Nat. Genet.">
        <title>Improved pea reference genome and pan-genome highlight genomic features and evolutionary characteristics.</title>
        <authorList>
            <person name="Yang T."/>
            <person name="Liu R."/>
            <person name="Luo Y."/>
            <person name="Hu S."/>
            <person name="Wang D."/>
            <person name="Wang C."/>
            <person name="Pandey M.K."/>
            <person name="Ge S."/>
            <person name="Xu Q."/>
            <person name="Li N."/>
            <person name="Li G."/>
            <person name="Huang Y."/>
            <person name="Saxena R.K."/>
            <person name="Ji Y."/>
            <person name="Li M."/>
            <person name="Yan X."/>
            <person name="He Y."/>
            <person name="Liu Y."/>
            <person name="Wang X."/>
            <person name="Xiang C."/>
            <person name="Varshney R.K."/>
            <person name="Ding H."/>
            <person name="Gao S."/>
            <person name="Zong X."/>
        </authorList>
    </citation>
    <scope>NUCLEOTIDE SEQUENCE [LARGE SCALE GENOMIC DNA]</scope>
    <source>
        <strain evidence="2 3">cv. Zhongwan 6</strain>
    </source>
</reference>
<dbReference type="Proteomes" id="UP001058974">
    <property type="component" value="Chromosome 7"/>
</dbReference>
<protein>
    <submittedName>
        <fullName evidence="2">Uncharacterized protein</fullName>
    </submittedName>
</protein>
<name>A0A9D4VG51_PEA</name>
<evidence type="ECO:0000313" key="2">
    <source>
        <dbReference type="EMBL" id="KAI5383067.1"/>
    </source>
</evidence>
<keyword evidence="3" id="KW-1185">Reference proteome</keyword>
<accession>A0A9D4VG51</accession>
<comment type="caution">
    <text evidence="2">The sequence shown here is derived from an EMBL/GenBank/DDBJ whole genome shotgun (WGS) entry which is preliminary data.</text>
</comment>
<evidence type="ECO:0000313" key="3">
    <source>
        <dbReference type="Proteomes" id="UP001058974"/>
    </source>
</evidence>
<dbReference type="Gramene" id="Psat07G0046000-T1">
    <property type="protein sequence ID" value="KAI5383067.1"/>
    <property type="gene ID" value="KIW84_070460"/>
</dbReference>
<gene>
    <name evidence="2" type="ORF">KIW84_070460</name>
</gene>
<dbReference type="AlphaFoldDB" id="A0A9D4VG51"/>
<feature type="region of interest" description="Disordered" evidence="1">
    <location>
        <begin position="10"/>
        <end position="50"/>
    </location>
</feature>
<organism evidence="2 3">
    <name type="scientific">Pisum sativum</name>
    <name type="common">Garden pea</name>
    <name type="synonym">Lathyrus oleraceus</name>
    <dbReference type="NCBI Taxonomy" id="3888"/>
    <lineage>
        <taxon>Eukaryota</taxon>
        <taxon>Viridiplantae</taxon>
        <taxon>Streptophyta</taxon>
        <taxon>Embryophyta</taxon>
        <taxon>Tracheophyta</taxon>
        <taxon>Spermatophyta</taxon>
        <taxon>Magnoliopsida</taxon>
        <taxon>eudicotyledons</taxon>
        <taxon>Gunneridae</taxon>
        <taxon>Pentapetalae</taxon>
        <taxon>rosids</taxon>
        <taxon>fabids</taxon>
        <taxon>Fabales</taxon>
        <taxon>Fabaceae</taxon>
        <taxon>Papilionoideae</taxon>
        <taxon>50 kb inversion clade</taxon>
        <taxon>NPAAA clade</taxon>
        <taxon>Hologalegina</taxon>
        <taxon>IRL clade</taxon>
        <taxon>Fabeae</taxon>
        <taxon>Lathyrus</taxon>
    </lineage>
</organism>